<sequence length="174" mass="20170">MSGILNNISAVCEEHGRMAIPGRFLDEICGACHRKFKLDIHPSPGNATLADAFVRPTLGFKVQVKQQKLHKTSMEQRQFERKRKAPWAEDNEPGHLIPAPESGQEVRTAMEYLDLKLMEMKREKTKRPSAYIKPTEKQVTVMKRLQNAKSSRFCHILYFRSEMGLGVRRERERY</sequence>
<reference evidence="2 3" key="1">
    <citation type="journal article" date="2018" name="Mol. Biol. Evol.">
        <title>Analysis of the draft genome of the red seaweed Gracilariopsis chorda provides insights into genome size evolution in Rhodophyta.</title>
        <authorList>
            <person name="Lee J."/>
            <person name="Yang E.C."/>
            <person name="Graf L."/>
            <person name="Yang J.H."/>
            <person name="Qiu H."/>
            <person name="Zel Zion U."/>
            <person name="Chan C.X."/>
            <person name="Stephens T.G."/>
            <person name="Weber A.P.M."/>
            <person name="Boo G.H."/>
            <person name="Boo S.M."/>
            <person name="Kim K.M."/>
            <person name="Shin Y."/>
            <person name="Jung M."/>
            <person name="Lee S.J."/>
            <person name="Yim H.S."/>
            <person name="Lee J.H."/>
            <person name="Bhattacharya D."/>
            <person name="Yoon H.S."/>
        </authorList>
    </citation>
    <scope>NUCLEOTIDE SEQUENCE [LARGE SCALE GENOMIC DNA]</scope>
    <source>
        <strain evidence="2 3">SKKU-2015</strain>
        <tissue evidence="2">Whole body</tissue>
    </source>
</reference>
<feature type="region of interest" description="Disordered" evidence="1">
    <location>
        <begin position="73"/>
        <end position="100"/>
    </location>
</feature>
<evidence type="ECO:0000313" key="3">
    <source>
        <dbReference type="Proteomes" id="UP000247409"/>
    </source>
</evidence>
<dbReference type="Proteomes" id="UP000247409">
    <property type="component" value="Unassembled WGS sequence"/>
</dbReference>
<evidence type="ECO:0000256" key="1">
    <source>
        <dbReference type="SAM" id="MobiDB-lite"/>
    </source>
</evidence>
<dbReference type="AlphaFoldDB" id="A0A2V3J034"/>
<accession>A0A2V3J034</accession>
<organism evidence="2 3">
    <name type="scientific">Gracilariopsis chorda</name>
    <dbReference type="NCBI Taxonomy" id="448386"/>
    <lineage>
        <taxon>Eukaryota</taxon>
        <taxon>Rhodophyta</taxon>
        <taxon>Florideophyceae</taxon>
        <taxon>Rhodymeniophycidae</taxon>
        <taxon>Gracilariales</taxon>
        <taxon>Gracilariaceae</taxon>
        <taxon>Gracilariopsis</taxon>
    </lineage>
</organism>
<proteinExistence type="predicted"/>
<keyword evidence="3" id="KW-1185">Reference proteome</keyword>
<name>A0A2V3J034_9FLOR</name>
<comment type="caution">
    <text evidence="2">The sequence shown here is derived from an EMBL/GenBank/DDBJ whole genome shotgun (WGS) entry which is preliminary data.</text>
</comment>
<dbReference type="EMBL" id="NBIV01000020">
    <property type="protein sequence ID" value="PXF47709.1"/>
    <property type="molecule type" value="Genomic_DNA"/>
</dbReference>
<gene>
    <name evidence="2" type="ORF">BWQ96_02391</name>
</gene>
<protein>
    <submittedName>
        <fullName evidence="2">Uncharacterized protein</fullName>
    </submittedName>
</protein>
<evidence type="ECO:0000313" key="2">
    <source>
        <dbReference type="EMBL" id="PXF47709.1"/>
    </source>
</evidence>